<dbReference type="PROSITE" id="PS51387">
    <property type="entry name" value="FAD_PCMH"/>
    <property type="match status" value="1"/>
</dbReference>
<evidence type="ECO:0000256" key="3">
    <source>
        <dbReference type="ARBA" id="ARBA00023002"/>
    </source>
</evidence>
<evidence type="ECO:0000256" key="2">
    <source>
        <dbReference type="ARBA" id="ARBA00022827"/>
    </source>
</evidence>
<dbReference type="EMBL" id="SGXC01000002">
    <property type="protein sequence ID" value="RZS81536.1"/>
    <property type="molecule type" value="Genomic_DNA"/>
</dbReference>
<evidence type="ECO:0000313" key="6">
    <source>
        <dbReference type="Proteomes" id="UP000292445"/>
    </source>
</evidence>
<dbReference type="GO" id="GO:0071949">
    <property type="term" value="F:FAD binding"/>
    <property type="evidence" value="ECO:0007669"/>
    <property type="project" value="InterPro"/>
</dbReference>
<dbReference type="InterPro" id="IPR036318">
    <property type="entry name" value="FAD-bd_PCMH-like_sf"/>
</dbReference>
<dbReference type="InterPro" id="IPR002346">
    <property type="entry name" value="Mopterin_DH_FAD-bd"/>
</dbReference>
<dbReference type="Pfam" id="PF03450">
    <property type="entry name" value="CO_deh_flav_C"/>
    <property type="match status" value="1"/>
</dbReference>
<keyword evidence="1" id="KW-0285">Flavoprotein</keyword>
<dbReference type="InterPro" id="IPR036683">
    <property type="entry name" value="CO_DH_flav_C_dom_sf"/>
</dbReference>
<dbReference type="InterPro" id="IPR005107">
    <property type="entry name" value="CO_DH_flav_C"/>
</dbReference>
<name>A0A4Q7NEQ5_9BURK</name>
<dbReference type="SMART" id="SM01092">
    <property type="entry name" value="CO_deh_flav_C"/>
    <property type="match status" value="1"/>
</dbReference>
<dbReference type="Gene3D" id="3.30.465.10">
    <property type="match status" value="1"/>
</dbReference>
<feature type="domain" description="FAD-binding PCMH-type" evidence="4">
    <location>
        <begin position="1"/>
        <end position="177"/>
    </location>
</feature>
<evidence type="ECO:0000256" key="1">
    <source>
        <dbReference type="ARBA" id="ARBA00022630"/>
    </source>
</evidence>
<organism evidence="5 6">
    <name type="scientific">Pigmentiphaga kullae</name>
    <dbReference type="NCBI Taxonomy" id="151784"/>
    <lineage>
        <taxon>Bacteria</taxon>
        <taxon>Pseudomonadati</taxon>
        <taxon>Pseudomonadota</taxon>
        <taxon>Betaproteobacteria</taxon>
        <taxon>Burkholderiales</taxon>
        <taxon>Alcaligenaceae</taxon>
        <taxon>Pigmentiphaga</taxon>
    </lineage>
</organism>
<dbReference type="RefSeq" id="WP_130359392.1">
    <property type="nucleotide sequence ID" value="NZ_SGXC01000002.1"/>
</dbReference>
<reference evidence="5 6" key="1">
    <citation type="submission" date="2019-02" db="EMBL/GenBank/DDBJ databases">
        <title>Genomic Encyclopedia of Type Strains, Phase IV (KMG-IV): sequencing the most valuable type-strain genomes for metagenomic binning, comparative biology and taxonomic classification.</title>
        <authorList>
            <person name="Goeker M."/>
        </authorList>
    </citation>
    <scope>NUCLEOTIDE SEQUENCE [LARGE SCALE GENOMIC DNA]</scope>
    <source>
        <strain evidence="5 6">K24</strain>
    </source>
</reference>
<dbReference type="InterPro" id="IPR016166">
    <property type="entry name" value="FAD-bd_PCMH"/>
</dbReference>
<dbReference type="OrthoDB" id="9793944at2"/>
<dbReference type="AlphaFoldDB" id="A0A4Q7NEQ5"/>
<dbReference type="SUPFAM" id="SSF56176">
    <property type="entry name" value="FAD-binding/transporter-associated domain-like"/>
    <property type="match status" value="1"/>
</dbReference>
<evidence type="ECO:0000259" key="4">
    <source>
        <dbReference type="PROSITE" id="PS51387"/>
    </source>
</evidence>
<proteinExistence type="predicted"/>
<accession>A0A4Q7NEQ5</accession>
<sequence length="292" mass="31180">MSPFELLKPATLDEALKIIAAPDFAGRPVSGATAISLMRRAGILNVDSLLSLEGLRAGLRRIQVTDDGQARIDGLATLGEMEGHAGLCASHPLLPQVFSTLANPRVRNVAMIGGYLSHGDPHMDLPPVLSALGARAVAQSVRGVREIAIDQLYQGYYETALEADELITGLAIPRQPACACYKKVTTRARHDWPTLGIAAAFDLDGGRIARVRLFIGAATDRPLRLRQAEAVLDGQGWSAELGRRAAQAAVDEATLVPDSHGSMEYKQALLRAYLPEAVEQALQAPKPAARQA</sequence>
<keyword evidence="3" id="KW-0560">Oxidoreductase</keyword>
<dbReference type="GO" id="GO:0016491">
    <property type="term" value="F:oxidoreductase activity"/>
    <property type="evidence" value="ECO:0007669"/>
    <property type="project" value="UniProtKB-KW"/>
</dbReference>
<dbReference type="InterPro" id="IPR051312">
    <property type="entry name" value="Diverse_Substr_Oxidored"/>
</dbReference>
<comment type="caution">
    <text evidence="5">The sequence shown here is derived from an EMBL/GenBank/DDBJ whole genome shotgun (WGS) entry which is preliminary data.</text>
</comment>
<keyword evidence="2" id="KW-0274">FAD</keyword>
<dbReference type="PANTHER" id="PTHR42659">
    <property type="entry name" value="XANTHINE DEHYDROGENASE SUBUNIT C-RELATED"/>
    <property type="match status" value="1"/>
</dbReference>
<dbReference type="Gene3D" id="3.30.390.50">
    <property type="entry name" value="CO dehydrogenase flavoprotein, C-terminal domain"/>
    <property type="match status" value="1"/>
</dbReference>
<dbReference type="SUPFAM" id="SSF55447">
    <property type="entry name" value="CO dehydrogenase flavoprotein C-terminal domain-like"/>
    <property type="match status" value="1"/>
</dbReference>
<dbReference type="InterPro" id="IPR016169">
    <property type="entry name" value="FAD-bd_PCMH_sub2"/>
</dbReference>
<keyword evidence="6" id="KW-1185">Reference proteome</keyword>
<protein>
    <submittedName>
        <fullName evidence="5">Carbon-monoxide dehydrogenase medium subunit</fullName>
    </submittedName>
</protein>
<dbReference type="Proteomes" id="UP000292445">
    <property type="component" value="Unassembled WGS sequence"/>
</dbReference>
<gene>
    <name evidence="5" type="ORF">EV675_4160</name>
</gene>
<evidence type="ECO:0000313" key="5">
    <source>
        <dbReference type="EMBL" id="RZS81536.1"/>
    </source>
</evidence>
<dbReference type="Pfam" id="PF00941">
    <property type="entry name" value="FAD_binding_5"/>
    <property type="match status" value="1"/>
</dbReference>
<dbReference type="PANTHER" id="PTHR42659:SF2">
    <property type="entry name" value="XANTHINE DEHYDROGENASE SUBUNIT C-RELATED"/>
    <property type="match status" value="1"/>
</dbReference>